<dbReference type="AlphaFoldDB" id="A0A176S4P7"/>
<name>A0A176S4P7_9GAMM</name>
<comment type="caution">
    <text evidence="1">The sequence shown here is derived from an EMBL/GenBank/DDBJ whole genome shotgun (WGS) entry which is preliminary data.</text>
</comment>
<keyword evidence="2" id="KW-1185">Reference proteome</keyword>
<sequence>MSFCLARILNKSTISFKNSGKRKSFGLNSNLSASILDKSKISLININKCVPLR</sequence>
<dbReference type="Proteomes" id="UP000076962">
    <property type="component" value="Unassembled WGS sequence"/>
</dbReference>
<evidence type="ECO:0000313" key="1">
    <source>
        <dbReference type="EMBL" id="OAD23043.1"/>
    </source>
</evidence>
<accession>A0A176S4P7</accession>
<organism evidence="1 2">
    <name type="scientific">Candidatus Thiomargarita nelsonii</name>
    <dbReference type="NCBI Taxonomy" id="1003181"/>
    <lineage>
        <taxon>Bacteria</taxon>
        <taxon>Pseudomonadati</taxon>
        <taxon>Pseudomonadota</taxon>
        <taxon>Gammaproteobacteria</taxon>
        <taxon>Thiotrichales</taxon>
        <taxon>Thiotrichaceae</taxon>
        <taxon>Thiomargarita</taxon>
    </lineage>
</organism>
<proteinExistence type="predicted"/>
<protein>
    <submittedName>
        <fullName evidence="1">Uncharacterized protein</fullName>
    </submittedName>
</protein>
<gene>
    <name evidence="1" type="ORF">THIOM_001132</name>
</gene>
<evidence type="ECO:0000313" key="2">
    <source>
        <dbReference type="Proteomes" id="UP000076962"/>
    </source>
</evidence>
<dbReference type="EMBL" id="LUTY01000588">
    <property type="protein sequence ID" value="OAD23043.1"/>
    <property type="molecule type" value="Genomic_DNA"/>
</dbReference>
<reference evidence="1 2" key="1">
    <citation type="submission" date="2016-05" db="EMBL/GenBank/DDBJ databases">
        <title>Single-cell genome of chain-forming Candidatus Thiomargarita nelsonii and comparison to other large sulfur-oxidizing bacteria.</title>
        <authorList>
            <person name="Winkel M."/>
            <person name="Salman V."/>
            <person name="Woyke T."/>
            <person name="Schulz-Vogt H."/>
            <person name="Richter M."/>
            <person name="Flood B."/>
            <person name="Bailey J."/>
            <person name="Amann R."/>
            <person name="Mussmann M."/>
        </authorList>
    </citation>
    <scope>NUCLEOTIDE SEQUENCE [LARGE SCALE GENOMIC DNA]</scope>
    <source>
        <strain evidence="1 2">THI036</strain>
    </source>
</reference>